<dbReference type="Proteomes" id="UP001238163">
    <property type="component" value="Unassembled WGS sequence"/>
</dbReference>
<dbReference type="AlphaFoldDB" id="A0AAE3VDE2"/>
<comment type="caution">
    <text evidence="2">The sequence shown here is derived from an EMBL/GenBank/DDBJ whole genome shotgun (WGS) entry which is preliminary data.</text>
</comment>
<protein>
    <recommendedName>
        <fullName evidence="4">Prepilin-type N-terminal cleavage/methylation domain-containing protein</fullName>
    </recommendedName>
</protein>
<dbReference type="Pfam" id="PF07963">
    <property type="entry name" value="N_methyl"/>
    <property type="match status" value="1"/>
</dbReference>
<evidence type="ECO:0000313" key="3">
    <source>
        <dbReference type="Proteomes" id="UP001238163"/>
    </source>
</evidence>
<evidence type="ECO:0008006" key="4">
    <source>
        <dbReference type="Google" id="ProtNLM"/>
    </source>
</evidence>
<sequence>MSSPARQRHCAAFTLLELLIAVSIFMLIAVALFSFSTETTRSWSRIIVERNRFQELLDLDRTIDGIFTHAVPFLWPDPDADLYQEVPFVVATPNSLRIAYLHRLNDLDEGAIRFVEIAIKDDALCATYSDRPFLFWEDAGDRVWTSVLARDVESVSFLYADWNDDSTGLWADRFLWQNEWETVESERVDIPLAIMMTLVWKDGRIESWLRRTMGNSYRERYGKWEPPKSL</sequence>
<accession>A0AAE3VDE2</accession>
<reference evidence="2" key="1">
    <citation type="submission" date="2023-07" db="EMBL/GenBank/DDBJ databases">
        <title>Genomic Encyclopedia of Type Strains, Phase IV (KMG-IV): sequencing the most valuable type-strain genomes for metagenomic binning, comparative biology and taxonomic classification.</title>
        <authorList>
            <person name="Goeker M."/>
        </authorList>
    </citation>
    <scope>NUCLEOTIDE SEQUENCE</scope>
    <source>
        <strain evidence="2">DSM 24202</strain>
    </source>
</reference>
<evidence type="ECO:0000256" key="1">
    <source>
        <dbReference type="SAM" id="Phobius"/>
    </source>
</evidence>
<evidence type="ECO:0000313" key="2">
    <source>
        <dbReference type="EMBL" id="MDQ0288449.1"/>
    </source>
</evidence>
<dbReference type="InterPro" id="IPR012902">
    <property type="entry name" value="N_methyl_site"/>
</dbReference>
<gene>
    <name evidence="2" type="ORF">J3R75_000556</name>
</gene>
<keyword evidence="1" id="KW-0812">Transmembrane</keyword>
<feature type="transmembrane region" description="Helical" evidence="1">
    <location>
        <begin position="12"/>
        <end position="35"/>
    </location>
</feature>
<proteinExistence type="predicted"/>
<dbReference type="RefSeq" id="WP_307259778.1">
    <property type="nucleotide sequence ID" value="NZ_JAUSVL010000001.1"/>
</dbReference>
<dbReference type="SUPFAM" id="SSF54523">
    <property type="entry name" value="Pili subunits"/>
    <property type="match status" value="1"/>
</dbReference>
<keyword evidence="1" id="KW-0472">Membrane</keyword>
<name>A0AAE3VDE2_9BACT</name>
<keyword evidence="1" id="KW-1133">Transmembrane helix</keyword>
<keyword evidence="3" id="KW-1185">Reference proteome</keyword>
<dbReference type="InterPro" id="IPR045584">
    <property type="entry name" value="Pilin-like"/>
</dbReference>
<organism evidence="2 3">
    <name type="scientific">Oligosphaera ethanolica</name>
    <dbReference type="NCBI Taxonomy" id="760260"/>
    <lineage>
        <taxon>Bacteria</taxon>
        <taxon>Pseudomonadati</taxon>
        <taxon>Lentisphaerota</taxon>
        <taxon>Oligosphaeria</taxon>
        <taxon>Oligosphaerales</taxon>
        <taxon>Oligosphaeraceae</taxon>
        <taxon>Oligosphaera</taxon>
    </lineage>
</organism>
<dbReference type="EMBL" id="JAUSVL010000001">
    <property type="protein sequence ID" value="MDQ0288449.1"/>
    <property type="molecule type" value="Genomic_DNA"/>
</dbReference>